<evidence type="ECO:0000256" key="1">
    <source>
        <dbReference type="SAM" id="Phobius"/>
    </source>
</evidence>
<dbReference type="Proteomes" id="UP000034333">
    <property type="component" value="Unassembled WGS sequence"/>
</dbReference>
<dbReference type="EMBL" id="LBTN01000012">
    <property type="protein sequence ID" value="KKQ40796.1"/>
    <property type="molecule type" value="Genomic_DNA"/>
</dbReference>
<evidence type="ECO:0000313" key="2">
    <source>
        <dbReference type="EMBL" id="KKQ40796.1"/>
    </source>
</evidence>
<feature type="transmembrane region" description="Helical" evidence="1">
    <location>
        <begin position="9"/>
        <end position="29"/>
    </location>
</feature>
<reference evidence="2 3" key="1">
    <citation type="journal article" date="2015" name="Nature">
        <title>rRNA introns, odd ribosomes, and small enigmatic genomes across a large radiation of phyla.</title>
        <authorList>
            <person name="Brown C.T."/>
            <person name="Hug L.A."/>
            <person name="Thomas B.C."/>
            <person name="Sharon I."/>
            <person name="Castelle C.J."/>
            <person name="Singh A."/>
            <person name="Wilkins M.J."/>
            <person name="Williams K.H."/>
            <person name="Banfield J.F."/>
        </authorList>
    </citation>
    <scope>NUCLEOTIDE SEQUENCE [LARGE SCALE GENOMIC DNA]</scope>
</reference>
<keyword evidence="1" id="KW-0812">Transmembrane</keyword>
<comment type="caution">
    <text evidence="2">The sequence shown here is derived from an EMBL/GenBank/DDBJ whole genome shotgun (WGS) entry which is preliminary data.</text>
</comment>
<sequence>MSPTLKKNLFAGALLATAALIGIGLYYLFQKTTPTAFKPRPVATTTPGALPTAGERVAPIVTTTGAGELVRGQAAPTGAIPQVTPSYYQAKPVTQVTTDYALFTSTNKNGGLRYHNAADGKFYRVTGDGTITEMSDQIFYNADKVTWAPTKDEAVVEYPDGNKIVYNFETKKQITLPKHWEEFSFSNDSSQIAAKSMGLSPESRWLITVNDDGTGSKLIEPMGNNADKVIIDWSPSRQTAAFSMTGQALGADRREVLFIGLNGENFKSTIVEGAGFEPQWSPTGQKLLYSVFSTRSDYKPELWVVNAYGDDIGSARQSLAINTWADKCTFAGDKVLYCAVPRNLPQGAGMLPELALGLKDDLYKIDLQTGLKTNVPLGDEYSIKNINFDSINNKLYFTDTNKTGVFNVKI</sequence>
<organism evidence="2 3">
    <name type="scientific">Candidatus Magasanikbacteria bacterium GW2011_GWA2_37_8</name>
    <dbReference type="NCBI Taxonomy" id="1619036"/>
    <lineage>
        <taxon>Bacteria</taxon>
        <taxon>Candidatus Magasanikiibacteriota</taxon>
    </lineage>
</organism>
<dbReference type="STRING" id="1619036.US58_C0012G0005"/>
<proteinExistence type="predicted"/>
<keyword evidence="1" id="KW-0472">Membrane</keyword>
<dbReference type="InterPro" id="IPR011042">
    <property type="entry name" value="6-blade_b-propeller_TolB-like"/>
</dbReference>
<name>A0A0G0KJN6_9BACT</name>
<accession>A0A0G0KJN6</accession>
<evidence type="ECO:0000313" key="3">
    <source>
        <dbReference type="Proteomes" id="UP000034333"/>
    </source>
</evidence>
<keyword evidence="1" id="KW-1133">Transmembrane helix</keyword>
<gene>
    <name evidence="2" type="ORF">US58_C0012G0005</name>
</gene>
<dbReference type="Gene3D" id="2.120.10.30">
    <property type="entry name" value="TolB, C-terminal domain"/>
    <property type="match status" value="1"/>
</dbReference>
<protein>
    <submittedName>
        <fullName evidence="2">Uncharacterized protein</fullName>
    </submittedName>
</protein>
<dbReference type="SUPFAM" id="SSF82171">
    <property type="entry name" value="DPP6 N-terminal domain-like"/>
    <property type="match status" value="1"/>
</dbReference>
<dbReference type="AlphaFoldDB" id="A0A0G0KJN6"/>